<reference evidence="3 4" key="1">
    <citation type="journal article" date="2023" name="G3 (Bethesda)">
        <title>A chromosome-length genome assembly and annotation of blackberry (Rubus argutus, cv. 'Hillquist').</title>
        <authorList>
            <person name="Bruna T."/>
            <person name="Aryal R."/>
            <person name="Dudchenko O."/>
            <person name="Sargent D.J."/>
            <person name="Mead D."/>
            <person name="Buti M."/>
            <person name="Cavallini A."/>
            <person name="Hytonen T."/>
            <person name="Andres J."/>
            <person name="Pham M."/>
            <person name="Weisz D."/>
            <person name="Mascagni F."/>
            <person name="Usai G."/>
            <person name="Natali L."/>
            <person name="Bassil N."/>
            <person name="Fernandez G.E."/>
            <person name="Lomsadze A."/>
            <person name="Armour M."/>
            <person name="Olukolu B."/>
            <person name="Poorten T."/>
            <person name="Britton C."/>
            <person name="Davik J."/>
            <person name="Ashrafi H."/>
            <person name="Aiden E.L."/>
            <person name="Borodovsky M."/>
            <person name="Worthington M."/>
        </authorList>
    </citation>
    <scope>NUCLEOTIDE SEQUENCE [LARGE SCALE GENOMIC DNA]</scope>
    <source>
        <strain evidence="3">PI 553951</strain>
    </source>
</reference>
<keyword evidence="2" id="KW-0812">Transmembrane</keyword>
<gene>
    <name evidence="3" type="ORF">M0R45_029861</name>
</gene>
<accession>A0AAW1W8Y1</accession>
<dbReference type="Proteomes" id="UP001457282">
    <property type="component" value="Unassembled WGS sequence"/>
</dbReference>
<evidence type="ECO:0000313" key="4">
    <source>
        <dbReference type="Proteomes" id="UP001457282"/>
    </source>
</evidence>
<sequence length="140" mass="15312">MRRKLHAVANYASAGLYRGKTYISLATPNRGRKFLTFSDGNFMPTLFGVAKLTFFVVIYEVEKGRQTFPKSLAIIIVIAIMGLLYLLSHPLADSDFEDADNDLDLLTNSESLTTTAPPHLCNKNPTSPAPGFGREIGSDG</sequence>
<evidence type="ECO:0000313" key="3">
    <source>
        <dbReference type="EMBL" id="KAK9921350.1"/>
    </source>
</evidence>
<name>A0AAW1W8Y1_RUBAR</name>
<comment type="caution">
    <text evidence="3">The sequence shown here is derived from an EMBL/GenBank/DDBJ whole genome shotgun (WGS) entry which is preliminary data.</text>
</comment>
<protein>
    <submittedName>
        <fullName evidence="3">Uncharacterized protein</fullName>
    </submittedName>
</protein>
<evidence type="ECO:0000256" key="2">
    <source>
        <dbReference type="SAM" id="Phobius"/>
    </source>
</evidence>
<feature type="transmembrane region" description="Helical" evidence="2">
    <location>
        <begin position="42"/>
        <end position="59"/>
    </location>
</feature>
<organism evidence="3 4">
    <name type="scientific">Rubus argutus</name>
    <name type="common">Southern blackberry</name>
    <dbReference type="NCBI Taxonomy" id="59490"/>
    <lineage>
        <taxon>Eukaryota</taxon>
        <taxon>Viridiplantae</taxon>
        <taxon>Streptophyta</taxon>
        <taxon>Embryophyta</taxon>
        <taxon>Tracheophyta</taxon>
        <taxon>Spermatophyta</taxon>
        <taxon>Magnoliopsida</taxon>
        <taxon>eudicotyledons</taxon>
        <taxon>Gunneridae</taxon>
        <taxon>Pentapetalae</taxon>
        <taxon>rosids</taxon>
        <taxon>fabids</taxon>
        <taxon>Rosales</taxon>
        <taxon>Rosaceae</taxon>
        <taxon>Rosoideae</taxon>
        <taxon>Rosoideae incertae sedis</taxon>
        <taxon>Rubus</taxon>
    </lineage>
</organism>
<feature type="region of interest" description="Disordered" evidence="1">
    <location>
        <begin position="116"/>
        <end position="140"/>
    </location>
</feature>
<dbReference type="AlphaFoldDB" id="A0AAW1W8Y1"/>
<dbReference type="EMBL" id="JBEDUW010000006">
    <property type="protein sequence ID" value="KAK9921350.1"/>
    <property type="molecule type" value="Genomic_DNA"/>
</dbReference>
<keyword evidence="2" id="KW-0472">Membrane</keyword>
<feature type="transmembrane region" description="Helical" evidence="2">
    <location>
        <begin position="71"/>
        <end position="88"/>
    </location>
</feature>
<proteinExistence type="predicted"/>
<keyword evidence="2" id="KW-1133">Transmembrane helix</keyword>
<keyword evidence="4" id="KW-1185">Reference proteome</keyword>
<evidence type="ECO:0000256" key="1">
    <source>
        <dbReference type="SAM" id="MobiDB-lite"/>
    </source>
</evidence>